<dbReference type="InterPro" id="IPR045861">
    <property type="entry name" value="CorA_cytoplasmic_dom"/>
</dbReference>
<reference evidence="12 13" key="1">
    <citation type="submission" date="2016-09" db="EMBL/GenBank/DDBJ databases">
        <authorList>
            <person name="Doonan J."/>
            <person name="Pachebat J.A."/>
            <person name="Golyshin P.N."/>
            <person name="Denman S."/>
            <person name="Mcdonald J.E."/>
        </authorList>
    </citation>
    <scope>NUCLEOTIDE SEQUENCE [LARGE SCALE GENOMIC DNA]</scope>
    <source>
        <strain evidence="12 13">NCPPB 3934</strain>
    </source>
</reference>
<dbReference type="NCBIfam" id="NF007092">
    <property type="entry name" value="PRK09546.1"/>
    <property type="match status" value="1"/>
</dbReference>
<keyword evidence="7 11" id="KW-0862">Zinc</keyword>
<evidence type="ECO:0000256" key="8">
    <source>
        <dbReference type="ARBA" id="ARBA00022989"/>
    </source>
</evidence>
<dbReference type="HAMAP" id="MF_01565">
    <property type="entry name" value="ZntB"/>
    <property type="match status" value="1"/>
</dbReference>
<dbReference type="GO" id="GO:0005385">
    <property type="term" value="F:zinc ion transmembrane transporter activity"/>
    <property type="evidence" value="ECO:0007669"/>
    <property type="project" value="UniProtKB-UniRule"/>
</dbReference>
<evidence type="ECO:0000256" key="10">
    <source>
        <dbReference type="ARBA" id="ARBA00023136"/>
    </source>
</evidence>
<evidence type="ECO:0000256" key="4">
    <source>
        <dbReference type="ARBA" id="ARBA00022475"/>
    </source>
</evidence>
<dbReference type="EMBL" id="MJLZ01000008">
    <property type="protein sequence ID" value="RLM26547.1"/>
    <property type="molecule type" value="Genomic_DNA"/>
</dbReference>
<dbReference type="GO" id="GO:0005886">
    <property type="term" value="C:plasma membrane"/>
    <property type="evidence" value="ECO:0007669"/>
    <property type="project" value="UniProtKB-SubCell"/>
</dbReference>
<keyword evidence="4 11" id="KW-1003">Cell membrane</keyword>
<dbReference type="AlphaFoldDB" id="A0A421DR49"/>
<dbReference type="RefSeq" id="WP_205680313.1">
    <property type="nucleotide sequence ID" value="NZ_MJLZ01000008.1"/>
</dbReference>
<comment type="catalytic activity">
    <reaction evidence="11">
        <text>Zn(2+)(out) + H(+)(out) = Zn(2+)(in) + H(+)(in)</text>
        <dbReference type="Rhea" id="RHEA:71195"/>
        <dbReference type="ChEBI" id="CHEBI:15378"/>
        <dbReference type="ChEBI" id="CHEBI:29105"/>
    </reaction>
</comment>
<evidence type="ECO:0000256" key="1">
    <source>
        <dbReference type="ARBA" id="ARBA00004651"/>
    </source>
</evidence>
<comment type="caution">
    <text evidence="12">The sequence shown here is derived from an EMBL/GenBank/DDBJ whole genome shotgun (WGS) entry which is preliminary data.</text>
</comment>
<dbReference type="SUPFAM" id="SSF143865">
    <property type="entry name" value="CorA soluble domain-like"/>
    <property type="match status" value="1"/>
</dbReference>
<dbReference type="InterPro" id="IPR002523">
    <property type="entry name" value="MgTranspt_CorA/ZnTranspt_ZntB"/>
</dbReference>
<keyword evidence="13" id="KW-1185">Reference proteome</keyword>
<dbReference type="GO" id="GO:0000287">
    <property type="term" value="F:magnesium ion binding"/>
    <property type="evidence" value="ECO:0007669"/>
    <property type="project" value="TreeGrafter"/>
</dbReference>
<dbReference type="Gene3D" id="3.30.460.20">
    <property type="entry name" value="CorA soluble domain-like"/>
    <property type="match status" value="1"/>
</dbReference>
<keyword evidence="9 11" id="KW-0406">Ion transport</keyword>
<dbReference type="Gene3D" id="1.20.58.340">
    <property type="entry name" value="Magnesium transport protein CorA, transmembrane region"/>
    <property type="match status" value="2"/>
</dbReference>
<accession>A0A421DR49</accession>
<evidence type="ECO:0000256" key="11">
    <source>
        <dbReference type="HAMAP-Rule" id="MF_01565"/>
    </source>
</evidence>
<comment type="function">
    <text evidence="11">Zinc transporter. Acts as a Zn(2+):proton symporter, which likely mediates zinc ion uptake.</text>
</comment>
<evidence type="ECO:0000256" key="3">
    <source>
        <dbReference type="ARBA" id="ARBA00022448"/>
    </source>
</evidence>
<keyword evidence="3 11" id="KW-0813">Transport</keyword>
<name>A0A421DR49_9GAMM</name>
<dbReference type="PANTHER" id="PTHR46494">
    <property type="entry name" value="CORA FAMILY METAL ION TRANSPORTER (EUROFUNG)"/>
    <property type="match status" value="1"/>
</dbReference>
<evidence type="ECO:0000256" key="2">
    <source>
        <dbReference type="ARBA" id="ARBA00009765"/>
    </source>
</evidence>
<evidence type="ECO:0000313" key="12">
    <source>
        <dbReference type="EMBL" id="RLM26547.1"/>
    </source>
</evidence>
<dbReference type="Pfam" id="PF01544">
    <property type="entry name" value="CorA"/>
    <property type="match status" value="1"/>
</dbReference>
<feature type="transmembrane region" description="Helical" evidence="11">
    <location>
        <begin position="279"/>
        <end position="300"/>
    </location>
</feature>
<dbReference type="SUPFAM" id="SSF144083">
    <property type="entry name" value="Magnesium transport protein CorA, transmembrane region"/>
    <property type="match status" value="1"/>
</dbReference>
<feature type="transmembrane region" description="Helical" evidence="11">
    <location>
        <begin position="312"/>
        <end position="332"/>
    </location>
</feature>
<dbReference type="CDD" id="cd12833">
    <property type="entry name" value="ZntB-like_1"/>
    <property type="match status" value="1"/>
</dbReference>
<keyword evidence="8 11" id="KW-1133">Transmembrane helix</keyword>
<evidence type="ECO:0000256" key="5">
    <source>
        <dbReference type="ARBA" id="ARBA00022519"/>
    </source>
</evidence>
<evidence type="ECO:0000256" key="7">
    <source>
        <dbReference type="ARBA" id="ARBA00022833"/>
    </source>
</evidence>
<keyword evidence="5 11" id="KW-0997">Cell inner membrane</keyword>
<dbReference type="GO" id="GO:0015095">
    <property type="term" value="F:magnesium ion transmembrane transporter activity"/>
    <property type="evidence" value="ECO:0007669"/>
    <property type="project" value="TreeGrafter"/>
</dbReference>
<keyword evidence="6 11" id="KW-0812">Transmembrane</keyword>
<dbReference type="PANTHER" id="PTHR46494:SF3">
    <property type="entry name" value="ZINC TRANSPORT PROTEIN ZNTB"/>
    <property type="match status" value="1"/>
</dbReference>
<protein>
    <recommendedName>
        <fullName evidence="11">Zinc transport protein ZntB</fullName>
    </recommendedName>
</protein>
<evidence type="ECO:0000313" key="13">
    <source>
        <dbReference type="Proteomes" id="UP000285648"/>
    </source>
</evidence>
<dbReference type="GO" id="GO:0050897">
    <property type="term" value="F:cobalt ion binding"/>
    <property type="evidence" value="ECO:0007669"/>
    <property type="project" value="TreeGrafter"/>
</dbReference>
<dbReference type="InterPro" id="IPR045863">
    <property type="entry name" value="CorA_TM1_TM2"/>
</dbReference>
<organism evidence="12 13">
    <name type="scientific">Brenneria alni</name>
    <dbReference type="NCBI Taxonomy" id="71656"/>
    <lineage>
        <taxon>Bacteria</taxon>
        <taxon>Pseudomonadati</taxon>
        <taxon>Pseudomonadota</taxon>
        <taxon>Gammaproteobacteria</taxon>
        <taxon>Enterobacterales</taxon>
        <taxon>Pectobacteriaceae</taxon>
        <taxon>Brenneria</taxon>
    </lineage>
</organism>
<keyword evidence="10 11" id="KW-0472">Membrane</keyword>
<comment type="similarity">
    <text evidence="2 11">Belongs to the CorA metal ion transporter (MIT) (TC 1.A.35) family.</text>
</comment>
<proteinExistence type="inferred from homology"/>
<dbReference type="Proteomes" id="UP000285648">
    <property type="component" value="Unassembled WGS sequence"/>
</dbReference>
<evidence type="ECO:0000256" key="6">
    <source>
        <dbReference type="ARBA" id="ARBA00022692"/>
    </source>
</evidence>
<evidence type="ECO:0000256" key="9">
    <source>
        <dbReference type="ARBA" id="ARBA00023065"/>
    </source>
</evidence>
<dbReference type="GO" id="GO:0015087">
    <property type="term" value="F:cobalt ion transmembrane transporter activity"/>
    <property type="evidence" value="ECO:0007669"/>
    <property type="project" value="TreeGrafter"/>
</dbReference>
<dbReference type="InterPro" id="IPR023714">
    <property type="entry name" value="Zn_transp_ZntB"/>
</dbReference>
<gene>
    <name evidence="11 12" type="primary">zntB</name>
    <name evidence="12" type="ORF">BIY29_05680</name>
</gene>
<comment type="subcellular location">
    <subcellularLocation>
        <location evidence="11">Cell inner membrane</location>
        <topology evidence="11">Multi-pass membrane protein</topology>
    </subcellularLocation>
    <subcellularLocation>
        <location evidence="1">Cell membrane</location>
        <topology evidence="1">Multi-pass membrane protein</topology>
    </subcellularLocation>
</comment>
<sequence>MRRNEPSLEANVGSFAGKELQHSGAVHAYQLDGKGGIAPIGDHDVVNSTKPCWLHLDSTQPASAHWLSETSLVPDSVRDALSGESMRPRVTRLGDGTMITMRSINWNENARPDQLVAIRIFITDKLIISTRRRKVLAIDEVLTELKEGHGPTDCGSWLVSIAESLTDHTSDFVDDLHEKIVDLEEDLLEQKIPQQGELALIRKQLIVLRRYMTPQRDVFSRLSGEKLPWMQDDDRRRMQEISDRLGRGLEDLDASIARTTVLSDEVTTLMTDAMNRRTYTMSLLAMVFLPTTFLTGLFGVNLGGIPGGDSRLGFATFCLMLVGLVGGVAWWLKRSKWL</sequence>